<dbReference type="GO" id="GO:0009228">
    <property type="term" value="P:thiamine biosynthetic process"/>
    <property type="evidence" value="ECO:0007669"/>
    <property type="project" value="InterPro"/>
</dbReference>
<keyword evidence="3" id="KW-1185">Reference proteome</keyword>
<dbReference type="InterPro" id="IPR015168">
    <property type="entry name" value="SsuA/THI5"/>
</dbReference>
<feature type="domain" description="SsuA/THI5-like" evidence="1">
    <location>
        <begin position="52"/>
        <end position="260"/>
    </location>
</feature>
<dbReference type="PANTHER" id="PTHR31528">
    <property type="entry name" value="4-AMINO-5-HYDROXYMETHYL-2-METHYLPYRIMIDINE PHOSPHATE SYNTHASE THI11-RELATED"/>
    <property type="match status" value="1"/>
</dbReference>
<dbReference type="SUPFAM" id="SSF53850">
    <property type="entry name" value="Periplasmic binding protein-like II"/>
    <property type="match status" value="1"/>
</dbReference>
<gene>
    <name evidence="2" type="ordered locus">RPB_3110</name>
</gene>
<evidence type="ECO:0000259" key="1">
    <source>
        <dbReference type="Pfam" id="PF09084"/>
    </source>
</evidence>
<organism evidence="2 3">
    <name type="scientific">Rhodopseudomonas palustris (strain HaA2)</name>
    <dbReference type="NCBI Taxonomy" id="316058"/>
    <lineage>
        <taxon>Bacteria</taxon>
        <taxon>Pseudomonadati</taxon>
        <taxon>Pseudomonadota</taxon>
        <taxon>Alphaproteobacteria</taxon>
        <taxon>Hyphomicrobiales</taxon>
        <taxon>Nitrobacteraceae</taxon>
        <taxon>Rhodopseudomonas</taxon>
    </lineage>
</organism>
<dbReference type="Gene3D" id="3.40.190.10">
    <property type="entry name" value="Periplasmic binding protein-like II"/>
    <property type="match status" value="2"/>
</dbReference>
<name>Q2IVF2_RHOP2</name>
<evidence type="ECO:0000313" key="2">
    <source>
        <dbReference type="EMBL" id="ABD07808.1"/>
    </source>
</evidence>
<evidence type="ECO:0000313" key="3">
    <source>
        <dbReference type="Proteomes" id="UP000008809"/>
    </source>
</evidence>
<proteinExistence type="predicted"/>
<dbReference type="STRING" id="316058.RPB_3110"/>
<dbReference type="Pfam" id="PF09084">
    <property type="entry name" value="NMT1"/>
    <property type="match status" value="1"/>
</dbReference>
<accession>Q2IVF2</accession>
<dbReference type="Proteomes" id="UP000008809">
    <property type="component" value="Chromosome"/>
</dbReference>
<reference evidence="2 3" key="1">
    <citation type="submission" date="2006-01" db="EMBL/GenBank/DDBJ databases">
        <title>Complete sequence of Rhodopseudomonas palustris HaA2.</title>
        <authorList>
            <consortium name="US DOE Joint Genome Institute"/>
            <person name="Copeland A."/>
            <person name="Lucas S."/>
            <person name="Lapidus A."/>
            <person name="Barry K."/>
            <person name="Detter J.C."/>
            <person name="Glavina T."/>
            <person name="Hammon N."/>
            <person name="Israni S."/>
            <person name="Pitluck S."/>
            <person name="Chain P."/>
            <person name="Malfatti S."/>
            <person name="Shin M."/>
            <person name="Vergez L."/>
            <person name="Schmutz J."/>
            <person name="Larimer F."/>
            <person name="Land M."/>
            <person name="Hauser L."/>
            <person name="Pelletier D.A."/>
            <person name="Kyrpides N."/>
            <person name="Anderson I."/>
            <person name="Oda Y."/>
            <person name="Harwood C.S."/>
            <person name="Richardson P."/>
        </authorList>
    </citation>
    <scope>NUCLEOTIDE SEQUENCE [LARGE SCALE GENOMIC DNA]</scope>
    <source>
        <strain evidence="2 3">HaA2</strain>
    </source>
</reference>
<dbReference type="OrthoDB" id="8196780at2"/>
<dbReference type="eggNOG" id="COG0715">
    <property type="taxonomic scope" value="Bacteria"/>
</dbReference>
<dbReference type="KEGG" id="rpb:RPB_3110"/>
<dbReference type="AlphaFoldDB" id="Q2IVF2"/>
<dbReference type="InterPro" id="IPR006311">
    <property type="entry name" value="TAT_signal"/>
</dbReference>
<dbReference type="InterPro" id="IPR027939">
    <property type="entry name" value="NMT1/THI5"/>
</dbReference>
<dbReference type="PROSITE" id="PS51318">
    <property type="entry name" value="TAT"/>
    <property type="match status" value="1"/>
</dbReference>
<dbReference type="HOGENOM" id="CLU_028871_1_1_5"/>
<dbReference type="EMBL" id="CP000250">
    <property type="protein sequence ID" value="ABD07808.1"/>
    <property type="molecule type" value="Genomic_DNA"/>
</dbReference>
<sequence>MPRGKMTRRDWLKTGAATMAVVSFPAIVRAQSLKSLRAVSLQTDWIYGGPNAGFLVAKEKGYFADEGLDVSINQGKGSGNTAQIVASKAAQFGFADGYVVGNTVSKGAKLKMVAGIYRRNPCAVLVLEGSDVREPKDLVGKTVGITTGSAQFQQFPAFLKSSGVDPASVRVVNVDGAGAGPALINGQVAAIAGFAQGYIPSIEIRGKKNVRPFWYSDAGVVCMSNGLIVHDDMLSEPNVIRGMVLASVKGFLYGRAHPDELTQVVKKYLESTDPAITLREAQLSWSTWVTPTSANKPLGWMPPEDWASTVAVLKANAGVTTALEPAALYTNDFVPTGREFVPPQSV</sequence>
<protein>
    <submittedName>
        <fullName evidence="2">Twin-arginine translocation pathway signal</fullName>
    </submittedName>
</protein>
<dbReference type="PANTHER" id="PTHR31528:SF15">
    <property type="entry name" value="RIBOFLAVIN-BINDING PROTEIN RIBY"/>
    <property type="match status" value="1"/>
</dbReference>